<evidence type="ECO:0000259" key="1">
    <source>
        <dbReference type="PROSITE" id="PS50011"/>
    </source>
</evidence>
<dbReference type="Pfam" id="PF00069">
    <property type="entry name" value="Pkinase"/>
    <property type="match status" value="1"/>
</dbReference>
<reference evidence="2" key="1">
    <citation type="journal article" date="2020" name="Nature">
        <title>Giant virus diversity and host interactions through global metagenomics.</title>
        <authorList>
            <person name="Schulz F."/>
            <person name="Roux S."/>
            <person name="Paez-Espino D."/>
            <person name="Jungbluth S."/>
            <person name="Walsh D.A."/>
            <person name="Denef V.J."/>
            <person name="McMahon K.D."/>
            <person name="Konstantinidis K.T."/>
            <person name="Eloe-Fadrosh E.A."/>
            <person name="Kyrpides N.C."/>
            <person name="Woyke T."/>
        </authorList>
    </citation>
    <scope>NUCLEOTIDE SEQUENCE</scope>
    <source>
        <strain evidence="2">GVMAG-M-3300014204-73</strain>
    </source>
</reference>
<dbReference type="GO" id="GO:0044773">
    <property type="term" value="P:mitotic DNA damage checkpoint signaling"/>
    <property type="evidence" value="ECO:0007669"/>
    <property type="project" value="TreeGrafter"/>
</dbReference>
<dbReference type="EMBL" id="MN739179">
    <property type="protein sequence ID" value="QHS92433.1"/>
    <property type="molecule type" value="Genomic_DNA"/>
</dbReference>
<protein>
    <recommendedName>
        <fullName evidence="1">Protein kinase domain-containing protein</fullName>
    </recommendedName>
</protein>
<dbReference type="SMART" id="SM00220">
    <property type="entry name" value="S_TKc"/>
    <property type="match status" value="1"/>
</dbReference>
<dbReference type="PANTHER" id="PTHR44167:SF30">
    <property type="entry name" value="PHOSPHORYLASE KINASE"/>
    <property type="match status" value="1"/>
</dbReference>
<dbReference type="GO" id="GO:0005524">
    <property type="term" value="F:ATP binding"/>
    <property type="evidence" value="ECO:0007669"/>
    <property type="project" value="InterPro"/>
</dbReference>
<dbReference type="AlphaFoldDB" id="A0A6C0BMB7"/>
<dbReference type="PROSITE" id="PS50011">
    <property type="entry name" value="PROTEIN_KINASE_DOM"/>
    <property type="match status" value="1"/>
</dbReference>
<dbReference type="PROSITE" id="PS00108">
    <property type="entry name" value="PROTEIN_KINASE_ST"/>
    <property type="match status" value="1"/>
</dbReference>
<dbReference type="InterPro" id="IPR000719">
    <property type="entry name" value="Prot_kinase_dom"/>
</dbReference>
<dbReference type="GO" id="GO:0004674">
    <property type="term" value="F:protein serine/threonine kinase activity"/>
    <property type="evidence" value="ECO:0007669"/>
    <property type="project" value="TreeGrafter"/>
</dbReference>
<dbReference type="PANTHER" id="PTHR44167">
    <property type="entry name" value="OVARIAN-SPECIFIC SERINE/THREONINE-PROTEIN KINASE LOK-RELATED"/>
    <property type="match status" value="1"/>
</dbReference>
<evidence type="ECO:0000313" key="2">
    <source>
        <dbReference type="EMBL" id="QHS92433.1"/>
    </source>
</evidence>
<sequence length="357" mass="41021">MTTRQIPGFTIHIGSTKPRQYPPPGVMAMTSSPSVPRLEPHLRFPSKRPTRKFNFVDYTPIKQLGSGSQGAIYRMHDNVTGKEVVIKRIMKKRDPSNPEKIANQWSIINEVEALSAVETICADQNQPQHALCWSHFGDAPKVFTIVMEYLDGYQNISELIAQREQWSDDLVFQMIDQMIQGLIQIHQVDVAHRDIKYDNIMIRLHPLNVKYIDFGYACYRTGCQDHRTCGTLTYSAPEITDTSHPPNSMQEWLAADIWSLGIVFLNLIAGLTDDRTFLDLMAHLDNPQKYVYRLATIDQYNNFVTHLKQTGWTSTHLNGYDQYCREHHVGSRLLAYAHQVVIPRMVNIDPSHRQLKT</sequence>
<organism evidence="2">
    <name type="scientific">viral metagenome</name>
    <dbReference type="NCBI Taxonomy" id="1070528"/>
    <lineage>
        <taxon>unclassified sequences</taxon>
        <taxon>metagenomes</taxon>
        <taxon>organismal metagenomes</taxon>
    </lineage>
</organism>
<dbReference type="Gene3D" id="3.30.200.20">
    <property type="entry name" value="Phosphorylase Kinase, domain 1"/>
    <property type="match status" value="1"/>
</dbReference>
<proteinExistence type="predicted"/>
<dbReference type="GO" id="GO:0005634">
    <property type="term" value="C:nucleus"/>
    <property type="evidence" value="ECO:0007669"/>
    <property type="project" value="TreeGrafter"/>
</dbReference>
<dbReference type="Gene3D" id="1.10.510.10">
    <property type="entry name" value="Transferase(Phosphotransferase) domain 1"/>
    <property type="match status" value="1"/>
</dbReference>
<dbReference type="SUPFAM" id="SSF56112">
    <property type="entry name" value="Protein kinase-like (PK-like)"/>
    <property type="match status" value="1"/>
</dbReference>
<name>A0A6C0BMB7_9ZZZZ</name>
<feature type="domain" description="Protein kinase" evidence="1">
    <location>
        <begin position="58"/>
        <end position="357"/>
    </location>
</feature>
<dbReference type="InterPro" id="IPR011009">
    <property type="entry name" value="Kinase-like_dom_sf"/>
</dbReference>
<dbReference type="InterPro" id="IPR008271">
    <property type="entry name" value="Ser/Thr_kinase_AS"/>
</dbReference>
<accession>A0A6C0BMB7</accession>